<feature type="transmembrane region" description="Helical" evidence="7">
    <location>
        <begin position="167"/>
        <end position="185"/>
    </location>
</feature>
<protein>
    <recommendedName>
        <fullName evidence="10">Major facilitator superfamily (MFS) profile domain-containing protein</fullName>
    </recommendedName>
</protein>
<dbReference type="AlphaFoldDB" id="A0A2H0V871"/>
<evidence type="ECO:0000256" key="3">
    <source>
        <dbReference type="ARBA" id="ARBA00022475"/>
    </source>
</evidence>
<evidence type="ECO:0000256" key="7">
    <source>
        <dbReference type="SAM" id="Phobius"/>
    </source>
</evidence>
<sequence length="393" mass="44824">MPTSRALVRKNHKRLLILYIMGFILALASALPAYVQSNFLSQFVSLSTVSLFFIISNFLTIIAIFFFPELIKKLSNIFLTKITLISFFVSALWLSLATDPLNALLAIILFSVSVNLIWINMDFLVESFSDNATTGRTRTVYFTFMNAGWIIAPAFSSYLIASGGYKLTFIASAFFLIPFFFILLTQEKQLRNKTRYSSEKIKSVIHKIWHNKNLRGIFSIAMLLQLFYSSAVIYIPIYLHQTLGIDWNDLGLMFSIMLLPFVIFEIPAGIIADKYIGEKEILTVGFTILTIVLFFFYYIKVPTVWVWTLVLFASRSGAALIEAMRETYFFKIVDVEDVDYINLFRLTSPLAYIIGPGLAILTLKFLPLNNLFLVLAIIMLSSFYFIASLKDTK</sequence>
<feature type="transmembrane region" description="Helical" evidence="7">
    <location>
        <begin position="217"/>
        <end position="239"/>
    </location>
</feature>
<accession>A0A2H0V871</accession>
<dbReference type="Gene3D" id="1.20.1250.20">
    <property type="entry name" value="MFS general substrate transporter like domains"/>
    <property type="match status" value="2"/>
</dbReference>
<keyword evidence="6 7" id="KW-0472">Membrane</keyword>
<feature type="transmembrane region" description="Helical" evidence="7">
    <location>
        <begin position="281"/>
        <end position="299"/>
    </location>
</feature>
<comment type="subcellular location">
    <subcellularLocation>
        <location evidence="1">Cell membrane</location>
        <topology evidence="1">Multi-pass membrane protein</topology>
    </subcellularLocation>
</comment>
<dbReference type="InterPro" id="IPR011701">
    <property type="entry name" value="MFS"/>
</dbReference>
<feature type="transmembrane region" description="Helical" evidence="7">
    <location>
        <begin position="74"/>
        <end position="95"/>
    </location>
</feature>
<keyword evidence="2" id="KW-0813">Transport</keyword>
<dbReference type="InterPro" id="IPR036259">
    <property type="entry name" value="MFS_trans_sf"/>
</dbReference>
<feature type="transmembrane region" description="Helical" evidence="7">
    <location>
        <begin position="47"/>
        <end position="67"/>
    </location>
</feature>
<evidence type="ECO:0000313" key="9">
    <source>
        <dbReference type="Proteomes" id="UP000229972"/>
    </source>
</evidence>
<evidence type="ECO:0000256" key="6">
    <source>
        <dbReference type="ARBA" id="ARBA00023136"/>
    </source>
</evidence>
<dbReference type="GO" id="GO:0022857">
    <property type="term" value="F:transmembrane transporter activity"/>
    <property type="evidence" value="ECO:0007669"/>
    <property type="project" value="InterPro"/>
</dbReference>
<dbReference type="EMBL" id="PFAL01000031">
    <property type="protein sequence ID" value="PIR95273.1"/>
    <property type="molecule type" value="Genomic_DNA"/>
</dbReference>
<organism evidence="8 9">
    <name type="scientific">Candidatus Falkowbacteria bacterium CG10_big_fil_rev_8_21_14_0_10_37_18</name>
    <dbReference type="NCBI Taxonomy" id="1974562"/>
    <lineage>
        <taxon>Bacteria</taxon>
        <taxon>Candidatus Falkowiibacteriota</taxon>
    </lineage>
</organism>
<dbReference type="PANTHER" id="PTHR23517">
    <property type="entry name" value="RESISTANCE PROTEIN MDTM, PUTATIVE-RELATED-RELATED"/>
    <property type="match status" value="1"/>
</dbReference>
<feature type="transmembrane region" description="Helical" evidence="7">
    <location>
        <begin position="251"/>
        <end position="272"/>
    </location>
</feature>
<dbReference type="Pfam" id="PF07690">
    <property type="entry name" value="MFS_1"/>
    <property type="match status" value="1"/>
</dbReference>
<gene>
    <name evidence="8" type="ORF">COT93_03410</name>
</gene>
<keyword evidence="4 7" id="KW-0812">Transmembrane</keyword>
<reference evidence="9" key="1">
    <citation type="submission" date="2017-09" db="EMBL/GenBank/DDBJ databases">
        <title>Depth-based differentiation of microbial function through sediment-hosted aquifers and enrichment of novel symbionts in the deep terrestrial subsurface.</title>
        <authorList>
            <person name="Probst A.J."/>
            <person name="Ladd B."/>
            <person name="Jarett J.K."/>
            <person name="Geller-Mcgrath D.E."/>
            <person name="Sieber C.M.K."/>
            <person name="Emerson J.B."/>
            <person name="Anantharaman K."/>
            <person name="Thomas B.C."/>
            <person name="Malmstrom R."/>
            <person name="Stieglmeier M."/>
            <person name="Klingl A."/>
            <person name="Woyke T."/>
            <person name="Ryan C.M."/>
            <person name="Banfield J.F."/>
        </authorList>
    </citation>
    <scope>NUCLEOTIDE SEQUENCE [LARGE SCALE GENOMIC DNA]</scope>
</reference>
<proteinExistence type="predicted"/>
<evidence type="ECO:0008006" key="10">
    <source>
        <dbReference type="Google" id="ProtNLM"/>
    </source>
</evidence>
<comment type="caution">
    <text evidence="8">The sequence shown here is derived from an EMBL/GenBank/DDBJ whole genome shotgun (WGS) entry which is preliminary data.</text>
</comment>
<feature type="transmembrane region" description="Helical" evidence="7">
    <location>
        <begin position="343"/>
        <end position="365"/>
    </location>
</feature>
<name>A0A2H0V871_9BACT</name>
<evidence type="ECO:0000256" key="2">
    <source>
        <dbReference type="ARBA" id="ARBA00022448"/>
    </source>
</evidence>
<evidence type="ECO:0000256" key="5">
    <source>
        <dbReference type="ARBA" id="ARBA00022989"/>
    </source>
</evidence>
<evidence type="ECO:0000313" key="8">
    <source>
        <dbReference type="EMBL" id="PIR95273.1"/>
    </source>
</evidence>
<feature type="transmembrane region" description="Helical" evidence="7">
    <location>
        <begin position="140"/>
        <end position="161"/>
    </location>
</feature>
<dbReference type="GO" id="GO:0005886">
    <property type="term" value="C:plasma membrane"/>
    <property type="evidence" value="ECO:0007669"/>
    <property type="project" value="UniProtKB-SubCell"/>
</dbReference>
<feature type="transmembrane region" description="Helical" evidence="7">
    <location>
        <begin position="101"/>
        <end position="119"/>
    </location>
</feature>
<dbReference type="SUPFAM" id="SSF103473">
    <property type="entry name" value="MFS general substrate transporter"/>
    <property type="match status" value="1"/>
</dbReference>
<keyword evidence="5 7" id="KW-1133">Transmembrane helix</keyword>
<evidence type="ECO:0000256" key="1">
    <source>
        <dbReference type="ARBA" id="ARBA00004651"/>
    </source>
</evidence>
<feature type="transmembrane region" description="Helical" evidence="7">
    <location>
        <begin position="305"/>
        <end position="323"/>
    </location>
</feature>
<dbReference type="InterPro" id="IPR050171">
    <property type="entry name" value="MFS_Transporters"/>
</dbReference>
<keyword evidence="3" id="KW-1003">Cell membrane</keyword>
<feature type="transmembrane region" description="Helical" evidence="7">
    <location>
        <begin position="371"/>
        <end position="389"/>
    </location>
</feature>
<feature type="transmembrane region" description="Helical" evidence="7">
    <location>
        <begin position="15"/>
        <end position="35"/>
    </location>
</feature>
<evidence type="ECO:0000256" key="4">
    <source>
        <dbReference type="ARBA" id="ARBA00022692"/>
    </source>
</evidence>
<dbReference type="Proteomes" id="UP000229972">
    <property type="component" value="Unassembled WGS sequence"/>
</dbReference>